<evidence type="ECO:0000256" key="1">
    <source>
        <dbReference type="SAM" id="MobiDB-lite"/>
    </source>
</evidence>
<evidence type="ECO:0000313" key="2">
    <source>
        <dbReference type="EMBL" id="QJA60141.1"/>
    </source>
</evidence>
<dbReference type="AlphaFoldDB" id="A0A6M3ISC1"/>
<accession>A0A6M3ISC1</accession>
<feature type="compositionally biased region" description="Low complexity" evidence="1">
    <location>
        <begin position="17"/>
        <end position="31"/>
    </location>
</feature>
<reference evidence="2" key="1">
    <citation type="submission" date="2020-03" db="EMBL/GenBank/DDBJ databases">
        <title>The deep terrestrial virosphere.</title>
        <authorList>
            <person name="Holmfeldt K."/>
            <person name="Nilsson E."/>
            <person name="Simone D."/>
            <person name="Lopez-Fernandez M."/>
            <person name="Wu X."/>
            <person name="de Brujin I."/>
            <person name="Lundin D."/>
            <person name="Andersson A."/>
            <person name="Bertilsson S."/>
            <person name="Dopson M."/>
        </authorList>
    </citation>
    <scope>NUCLEOTIDE SEQUENCE</scope>
    <source>
        <strain evidence="2">MM415B01181</strain>
    </source>
</reference>
<proteinExistence type="predicted"/>
<organism evidence="2">
    <name type="scientific">viral metagenome</name>
    <dbReference type="NCBI Taxonomy" id="1070528"/>
    <lineage>
        <taxon>unclassified sequences</taxon>
        <taxon>metagenomes</taxon>
        <taxon>organismal metagenomes</taxon>
    </lineage>
</organism>
<dbReference type="EMBL" id="MT141397">
    <property type="protein sequence ID" value="QJA60141.1"/>
    <property type="molecule type" value="Genomic_DNA"/>
</dbReference>
<name>A0A6M3ISC1_9ZZZZ</name>
<protein>
    <submittedName>
        <fullName evidence="2">Uncharacterized protein</fullName>
    </submittedName>
</protein>
<sequence>MIDFTQLWRNPENPQLDQPATPPADTTQPSSIQDTLFGTGSTSTGQTLDPAYGNVASGLGYNWAMPNWMPQNTYNWWERNPDPNFGTPEQPWYRSPRFGYEAIYNPYYGWQNIKDVTKLYQGGTDFWDWDLTQQLDPSWAQYGFPQYGPGGAPGSTGTPGASGTGTTYGGWDWPGTYPTEAPEQSEFQYPEEWNIASSVLGNFAQHGYPTDIPGQWTEASDWTSQMMQSGMPTSQDEWYTQRKAVVERDIQDSIKQAAEQARLGGLRWSTPLGRTAQDIAGRTMSNFGVEALERELSSLESAKERQMGTLPYMYQFGAGEAGLAESAKERGLGAAQQLLPLGQARADLPQQLAQTAYSMGTGLYGQQQQGLQSVFSEWLRTQPEYSPWLQNALNLAGVPTGQMAPEQYQPSTLTSLLSVFSSALPFLLWKL</sequence>
<feature type="compositionally biased region" description="Polar residues" evidence="1">
    <location>
        <begin position="32"/>
        <end position="47"/>
    </location>
</feature>
<gene>
    <name evidence="2" type="ORF">MM415B01181_0014</name>
</gene>
<feature type="region of interest" description="Disordered" evidence="1">
    <location>
        <begin position="1"/>
        <end position="48"/>
    </location>
</feature>